<evidence type="ECO:0000313" key="3">
    <source>
        <dbReference type="Proteomes" id="UP000051380"/>
    </source>
</evidence>
<dbReference type="AlphaFoldDB" id="A0A0R3CEU1"/>
<feature type="transmembrane region" description="Helical" evidence="1">
    <location>
        <begin position="41"/>
        <end position="63"/>
    </location>
</feature>
<dbReference type="EMBL" id="LJYF01000029">
    <property type="protein sequence ID" value="KRP93908.1"/>
    <property type="molecule type" value="Genomic_DNA"/>
</dbReference>
<gene>
    <name evidence="2" type="ORF">AOQ72_21855</name>
</gene>
<name>A0A0R3CEU1_9BRAD</name>
<keyword evidence="1" id="KW-0812">Transmembrane</keyword>
<evidence type="ECO:0000313" key="2">
    <source>
        <dbReference type="EMBL" id="KRP93908.1"/>
    </source>
</evidence>
<keyword evidence="1" id="KW-1133">Transmembrane helix</keyword>
<dbReference type="Proteomes" id="UP000051380">
    <property type="component" value="Unassembled WGS sequence"/>
</dbReference>
<accession>A0A0R3CEU1</accession>
<dbReference type="STRING" id="108015.GA0061099_1003570"/>
<proteinExistence type="predicted"/>
<reference evidence="2 3" key="1">
    <citation type="submission" date="2015-09" db="EMBL/GenBank/DDBJ databases">
        <title>Draft Genome Sequence of the Strain BR 3267 (Bradyrhizobium yuanmingense) recommended as inoculant for cowpea in Brazil.</title>
        <authorList>
            <person name="Simoes-Araujo J.L."/>
            <person name="Zilli J.E."/>
        </authorList>
    </citation>
    <scope>NUCLEOTIDE SEQUENCE [LARGE SCALE GENOMIC DNA]</scope>
    <source>
        <strain evidence="2 3">BR3267</strain>
    </source>
</reference>
<dbReference type="RefSeq" id="WP_057028036.1">
    <property type="nucleotide sequence ID" value="NZ_LJYF01000029.1"/>
</dbReference>
<keyword evidence="1" id="KW-0472">Membrane</keyword>
<organism evidence="2 3">
    <name type="scientific">Bradyrhizobium yuanmingense</name>
    <dbReference type="NCBI Taxonomy" id="108015"/>
    <lineage>
        <taxon>Bacteria</taxon>
        <taxon>Pseudomonadati</taxon>
        <taxon>Pseudomonadota</taxon>
        <taxon>Alphaproteobacteria</taxon>
        <taxon>Hyphomicrobiales</taxon>
        <taxon>Nitrobacteraceae</taxon>
        <taxon>Bradyrhizobium</taxon>
    </lineage>
</organism>
<evidence type="ECO:0000256" key="1">
    <source>
        <dbReference type="SAM" id="Phobius"/>
    </source>
</evidence>
<sequence>MRLFALELILSLLDVRGHIPRFDDYRPAPAAPAPAGAVRALAAAIAVFVALSLAIWGLVWLAVNLL</sequence>
<protein>
    <submittedName>
        <fullName evidence="2">Uncharacterized protein</fullName>
    </submittedName>
</protein>
<comment type="caution">
    <text evidence="2">The sequence shown here is derived from an EMBL/GenBank/DDBJ whole genome shotgun (WGS) entry which is preliminary data.</text>
</comment>